<dbReference type="SMART" id="SM00866">
    <property type="entry name" value="UTRA"/>
    <property type="match status" value="1"/>
</dbReference>
<dbReference type="SUPFAM" id="SSF46785">
    <property type="entry name" value="Winged helix' DNA-binding domain"/>
    <property type="match status" value="1"/>
</dbReference>
<dbReference type="AlphaFoldDB" id="A0A1C6R9M8"/>
<dbReference type="GO" id="GO:0003700">
    <property type="term" value="F:DNA-binding transcription factor activity"/>
    <property type="evidence" value="ECO:0007669"/>
    <property type="project" value="InterPro"/>
</dbReference>
<dbReference type="Pfam" id="PF07702">
    <property type="entry name" value="UTRA"/>
    <property type="match status" value="1"/>
</dbReference>
<dbReference type="RefSeq" id="WP_091451636.1">
    <property type="nucleotide sequence ID" value="NZ_FMHU01000001.1"/>
</dbReference>
<dbReference type="PANTHER" id="PTHR44846:SF1">
    <property type="entry name" value="MANNOSYL-D-GLYCERATE TRANSPORT_METABOLISM SYSTEM REPRESSOR MNGR-RELATED"/>
    <property type="match status" value="1"/>
</dbReference>
<dbReference type="PRINTS" id="PR00035">
    <property type="entry name" value="HTHGNTR"/>
</dbReference>
<evidence type="ECO:0000313" key="5">
    <source>
        <dbReference type="EMBL" id="SCL13716.1"/>
    </source>
</evidence>
<keyword evidence="6" id="KW-1185">Reference proteome</keyword>
<keyword evidence="1" id="KW-0805">Transcription regulation</keyword>
<dbReference type="Pfam" id="PF00392">
    <property type="entry name" value="GntR"/>
    <property type="match status" value="1"/>
</dbReference>
<dbReference type="InterPro" id="IPR050679">
    <property type="entry name" value="Bact_HTH_transcr_reg"/>
</dbReference>
<dbReference type="EMBL" id="FMHU01000001">
    <property type="protein sequence ID" value="SCL13716.1"/>
    <property type="molecule type" value="Genomic_DNA"/>
</dbReference>
<dbReference type="SMART" id="SM00345">
    <property type="entry name" value="HTH_GNTR"/>
    <property type="match status" value="1"/>
</dbReference>
<dbReference type="InterPro" id="IPR011663">
    <property type="entry name" value="UTRA"/>
</dbReference>
<dbReference type="SUPFAM" id="SSF64288">
    <property type="entry name" value="Chorismate lyase-like"/>
    <property type="match status" value="1"/>
</dbReference>
<dbReference type="CDD" id="cd07377">
    <property type="entry name" value="WHTH_GntR"/>
    <property type="match status" value="1"/>
</dbReference>
<dbReference type="GO" id="GO:0003677">
    <property type="term" value="F:DNA binding"/>
    <property type="evidence" value="ECO:0007669"/>
    <property type="project" value="UniProtKB-KW"/>
</dbReference>
<name>A0A1C6R9M8_9ACTN</name>
<evidence type="ECO:0000256" key="2">
    <source>
        <dbReference type="ARBA" id="ARBA00023125"/>
    </source>
</evidence>
<gene>
    <name evidence="5" type="ORF">GA0074694_0450</name>
</gene>
<keyword evidence="3" id="KW-0804">Transcription</keyword>
<protein>
    <submittedName>
        <fullName evidence="5">Transcriptional regulator, GntR family</fullName>
    </submittedName>
</protein>
<evidence type="ECO:0000259" key="4">
    <source>
        <dbReference type="PROSITE" id="PS50949"/>
    </source>
</evidence>
<dbReference type="Proteomes" id="UP000198906">
    <property type="component" value="Unassembled WGS sequence"/>
</dbReference>
<dbReference type="InterPro" id="IPR028978">
    <property type="entry name" value="Chorismate_lyase_/UTRA_dom_sf"/>
</dbReference>
<accession>A0A1C6R9M8</accession>
<dbReference type="PROSITE" id="PS50949">
    <property type="entry name" value="HTH_GNTR"/>
    <property type="match status" value="1"/>
</dbReference>
<proteinExistence type="predicted"/>
<organism evidence="5 6">
    <name type="scientific">Micromonospora inyonensis</name>
    <dbReference type="NCBI Taxonomy" id="47866"/>
    <lineage>
        <taxon>Bacteria</taxon>
        <taxon>Bacillati</taxon>
        <taxon>Actinomycetota</taxon>
        <taxon>Actinomycetes</taxon>
        <taxon>Micromonosporales</taxon>
        <taxon>Micromonosporaceae</taxon>
        <taxon>Micromonospora</taxon>
    </lineage>
</organism>
<dbReference type="Gene3D" id="1.10.10.10">
    <property type="entry name" value="Winged helix-like DNA-binding domain superfamily/Winged helix DNA-binding domain"/>
    <property type="match status" value="1"/>
</dbReference>
<dbReference type="GO" id="GO:0045892">
    <property type="term" value="P:negative regulation of DNA-templated transcription"/>
    <property type="evidence" value="ECO:0007669"/>
    <property type="project" value="TreeGrafter"/>
</dbReference>
<dbReference type="InterPro" id="IPR036388">
    <property type="entry name" value="WH-like_DNA-bd_sf"/>
</dbReference>
<keyword evidence="2" id="KW-0238">DNA-binding</keyword>
<evidence type="ECO:0000313" key="6">
    <source>
        <dbReference type="Proteomes" id="UP000198906"/>
    </source>
</evidence>
<evidence type="ECO:0000256" key="1">
    <source>
        <dbReference type="ARBA" id="ARBA00023015"/>
    </source>
</evidence>
<dbReference type="InterPro" id="IPR036390">
    <property type="entry name" value="WH_DNA-bd_sf"/>
</dbReference>
<sequence length="276" mass="30247">MTSPEDSEPRLDLTGADLRIQRGRTSATAQLAEQIKALIVKQQLPPGARLPTEKELMAESGLSRITVRAAVGALESQGWVVRKQGLGTFVSEPLDQELSSGVRTITEVLLDRGVTPQIEVMSFGVEPASAYVARTLGEREVLTVRRRYGDGEQPVALVTIHLPTRVIDAAEPLRLAEPATETTYTMWEQRLGTRIAEARHEIHAAGASADVAAALGVDEGAPVLVLDRVSFDHDNRPLEVVVFHYRPDRYGFSVTLPRVIANETVGMTERTERLRP</sequence>
<dbReference type="STRING" id="47866.GA0074694_0450"/>
<dbReference type="Gene3D" id="3.40.1410.10">
    <property type="entry name" value="Chorismate lyase-like"/>
    <property type="match status" value="1"/>
</dbReference>
<reference evidence="6" key="1">
    <citation type="submission" date="2016-06" db="EMBL/GenBank/DDBJ databases">
        <authorList>
            <person name="Varghese N."/>
        </authorList>
    </citation>
    <scope>NUCLEOTIDE SEQUENCE [LARGE SCALE GENOMIC DNA]</scope>
    <source>
        <strain evidence="6">DSM 46123</strain>
    </source>
</reference>
<dbReference type="PANTHER" id="PTHR44846">
    <property type="entry name" value="MANNOSYL-D-GLYCERATE TRANSPORT/METABOLISM SYSTEM REPRESSOR MNGR-RELATED"/>
    <property type="match status" value="1"/>
</dbReference>
<evidence type="ECO:0000256" key="3">
    <source>
        <dbReference type="ARBA" id="ARBA00023163"/>
    </source>
</evidence>
<feature type="domain" description="HTH gntR-type" evidence="4">
    <location>
        <begin position="25"/>
        <end position="93"/>
    </location>
</feature>
<dbReference type="InterPro" id="IPR000524">
    <property type="entry name" value="Tscrpt_reg_HTH_GntR"/>
</dbReference>